<reference evidence="1 3" key="1">
    <citation type="submission" date="2020-01" db="EMBL/GenBank/DDBJ databases">
        <title>Whole genome and functional gene identification of agarase of Vibrio HN897.</title>
        <authorList>
            <person name="Liu Y."/>
            <person name="Zhao Z."/>
        </authorList>
    </citation>
    <scope>NUCLEOTIDE SEQUENCE [LARGE SCALE GENOMIC DNA]</scope>
    <source>
        <strain evidence="1 3">HN897</strain>
    </source>
</reference>
<dbReference type="EMBL" id="CP047475">
    <property type="protein sequence ID" value="QIA63316.1"/>
    <property type="molecule type" value="Genomic_DNA"/>
</dbReference>
<accession>A0A7Z2YDE9</accession>
<sequence>MSKRKYTCYSPEDTQYLIDNYGVLSLKQIALDLNRTYYSVVDKRKELGLRPNRNFFTEQEDDFILANVLVLSLREVAEQLGRSKGAISMRAKRLGVSYFKVADDSFFTKFPQEDINMIRDLRDLGLTYSELSSKFGISPDYIGMICRFDARLYESTEQYHEALARQRDSIQGRN</sequence>
<proteinExistence type="predicted"/>
<dbReference type="AlphaFoldDB" id="A0A7Z2YDE9"/>
<organism evidence="1 3">
    <name type="scientific">Vibrio astriarenae</name>
    <dbReference type="NCBI Taxonomy" id="1481923"/>
    <lineage>
        <taxon>Bacteria</taxon>
        <taxon>Pseudomonadati</taxon>
        <taxon>Pseudomonadota</taxon>
        <taxon>Gammaproteobacteria</taxon>
        <taxon>Vibrionales</taxon>
        <taxon>Vibrionaceae</taxon>
        <taxon>Vibrio</taxon>
    </lineage>
</organism>
<dbReference type="KEGG" id="vas:GT360_07200"/>
<evidence type="ECO:0000313" key="1">
    <source>
        <dbReference type="EMBL" id="QIA63316.1"/>
    </source>
</evidence>
<keyword evidence="3" id="KW-1185">Reference proteome</keyword>
<evidence type="ECO:0000313" key="3">
    <source>
        <dbReference type="Proteomes" id="UP000464262"/>
    </source>
</evidence>
<dbReference type="RefSeq" id="WP_164648218.1">
    <property type="nucleotide sequence ID" value="NZ_CP047475.1"/>
</dbReference>
<dbReference type="Proteomes" id="UP000464262">
    <property type="component" value="Chromosome 1"/>
</dbReference>
<dbReference type="KEGG" id="vas:GT360_07225"/>
<name>A0A7Z2YDE9_9VIBR</name>
<gene>
    <name evidence="1" type="ORF">GT360_07200</name>
    <name evidence="2" type="ORF">GT360_07225</name>
</gene>
<dbReference type="EMBL" id="CP047475">
    <property type="protein sequence ID" value="QIA63321.1"/>
    <property type="molecule type" value="Genomic_DNA"/>
</dbReference>
<protein>
    <submittedName>
        <fullName evidence="1">Uncharacterized protein</fullName>
    </submittedName>
</protein>
<evidence type="ECO:0000313" key="2">
    <source>
        <dbReference type="EMBL" id="QIA63321.1"/>
    </source>
</evidence>